<protein>
    <submittedName>
        <fullName evidence="1">Uncharacterized protein</fullName>
    </submittedName>
</protein>
<evidence type="ECO:0000313" key="1">
    <source>
        <dbReference type="EMBL" id="QWQ31937.1"/>
    </source>
</evidence>
<keyword evidence="2" id="KW-1185">Reference proteome</keyword>
<dbReference type="KEGG" id="mnd:KOY48_03415"/>
<name>A0A8F1MBT7_9BACT</name>
<evidence type="ECO:0000313" key="2">
    <source>
        <dbReference type="Proteomes" id="UP000679129"/>
    </source>
</evidence>
<proteinExistence type="predicted"/>
<gene>
    <name evidence="1" type="ORF">KOY48_03415</name>
</gene>
<sequence length="65" mass="7564">MNRELSQYSTDLADYNGRVADFNRRADSGGFLSQSDFYSQRQALKAELSELNERRVNLNSEIRFL</sequence>
<organism evidence="1 2">
    <name type="scientific">Candidatus Minimicrobia naudis</name>
    <dbReference type="NCBI Taxonomy" id="2841263"/>
    <lineage>
        <taxon>Bacteria</taxon>
        <taxon>Candidatus Saccharimonadota</taxon>
        <taxon>Candidatus Saccharimonadota incertae sedis</taxon>
        <taxon>Candidatus Minimicrobia</taxon>
    </lineage>
</organism>
<accession>A0A8F1MBT7</accession>
<dbReference type="AlphaFoldDB" id="A0A8F1MBT7"/>
<dbReference type="EMBL" id="CP076460">
    <property type="protein sequence ID" value="QWQ31937.1"/>
    <property type="molecule type" value="Genomic_DNA"/>
</dbReference>
<reference evidence="1" key="1">
    <citation type="submission" date="2021-06" db="EMBL/GenBank/DDBJ databases">
        <title>An adapted protocol for Saccharibacteria cultivation: two new species join this phylum of Candidate Phyla Radiations.</title>
        <authorList>
            <person name="Ibrahim A."/>
            <person name="Maatouk M."/>
            <person name="Zgheib R."/>
            <person name="Haddad G."/>
            <person name="Bou Khalil J."/>
            <person name="Raoult D."/>
            <person name="Bittar F."/>
        </authorList>
    </citation>
    <scope>NUCLEOTIDE SEQUENCE</scope>
    <source>
        <strain evidence="1">IHU1</strain>
    </source>
</reference>
<dbReference type="Proteomes" id="UP000679129">
    <property type="component" value="Chromosome"/>
</dbReference>